<evidence type="ECO:0000313" key="1">
    <source>
        <dbReference type="EMBL" id="ORA69821.1"/>
    </source>
</evidence>
<proteinExistence type="predicted"/>
<sequence length="212" mass="22420">MKLTLPEAVAALGQIVDHTKSFKLHMQNAEDTLATIVNDPNKSSGEFVKEFARRWIANAQTFGEGYARMNAAGSAARDKFNGHAQVAHTGSVPHMEFDTQPPNFGDAITPPGDSEHIAMDYAAVAQGLEDVTHVLGQVESAVGDLQAALSSLTQFDTGDSSDAFQQDAKASVEKVSQAQQDLRGGLSLMDDKMGEFSAVEASAIAAFGNYGG</sequence>
<evidence type="ECO:0000313" key="2">
    <source>
        <dbReference type="Proteomes" id="UP000192801"/>
    </source>
</evidence>
<keyword evidence="2" id="KW-1185">Reference proteome</keyword>
<dbReference type="Gene3D" id="1.10.287.1060">
    <property type="entry name" value="ESAT-6-like"/>
    <property type="match status" value="1"/>
</dbReference>
<dbReference type="InterPro" id="IPR036689">
    <property type="entry name" value="ESAT-6-like_sf"/>
</dbReference>
<gene>
    <name evidence="1" type="ORF">BST26_12615</name>
</gene>
<dbReference type="Proteomes" id="UP000192801">
    <property type="component" value="Unassembled WGS sequence"/>
</dbReference>
<dbReference type="AlphaFoldDB" id="A0A1X0DBS2"/>
<dbReference type="OrthoDB" id="9910805at2"/>
<dbReference type="EMBL" id="MVHS01000028">
    <property type="protein sequence ID" value="ORA69821.1"/>
    <property type="molecule type" value="Genomic_DNA"/>
</dbReference>
<protein>
    <submittedName>
        <fullName evidence="1">Uncharacterized protein</fullName>
    </submittedName>
</protein>
<dbReference type="SUPFAM" id="SSF140453">
    <property type="entry name" value="EsxAB dimer-like"/>
    <property type="match status" value="1"/>
</dbReference>
<accession>A0A1X0DBS2</accession>
<dbReference type="STRING" id="444597.BST26_12615"/>
<comment type="caution">
    <text evidence="1">The sequence shown here is derived from an EMBL/GenBank/DDBJ whole genome shotgun (WGS) entry which is preliminary data.</text>
</comment>
<organism evidence="1 2">
    <name type="scientific">Mycolicibacterium insubricum</name>
    <dbReference type="NCBI Taxonomy" id="444597"/>
    <lineage>
        <taxon>Bacteria</taxon>
        <taxon>Bacillati</taxon>
        <taxon>Actinomycetota</taxon>
        <taxon>Actinomycetes</taxon>
        <taxon>Mycobacteriales</taxon>
        <taxon>Mycobacteriaceae</taxon>
        <taxon>Mycolicibacterium</taxon>
    </lineage>
</organism>
<name>A0A1X0DBS2_9MYCO</name>
<reference evidence="1 2" key="1">
    <citation type="submission" date="2016-12" db="EMBL/GenBank/DDBJ databases">
        <title>The new phylogeny of genus Mycobacterium.</title>
        <authorList>
            <person name="Tortoli E."/>
            <person name="Trovato A."/>
            <person name="Cirillo D.M."/>
        </authorList>
    </citation>
    <scope>NUCLEOTIDE SEQUENCE [LARGE SCALE GENOMIC DNA]</scope>
    <source>
        <strain evidence="1 2">DSM 45130</strain>
    </source>
</reference>